<dbReference type="InterPro" id="IPR012338">
    <property type="entry name" value="Beta-lactam/transpept-like"/>
</dbReference>
<keyword evidence="1" id="KW-0732">Signal</keyword>
<feature type="signal peptide" evidence="1">
    <location>
        <begin position="1"/>
        <end position="15"/>
    </location>
</feature>
<accession>A0A9W9P6G4</accession>
<dbReference type="AlphaFoldDB" id="A0A9W9P6G4"/>
<evidence type="ECO:0000259" key="2">
    <source>
        <dbReference type="Pfam" id="PF00144"/>
    </source>
</evidence>
<evidence type="ECO:0000256" key="1">
    <source>
        <dbReference type="SAM" id="SignalP"/>
    </source>
</evidence>
<dbReference type="InterPro" id="IPR058664">
    <property type="entry name" value="ARB_00930-like_C"/>
</dbReference>
<dbReference type="InterPro" id="IPR001466">
    <property type="entry name" value="Beta-lactam-related"/>
</dbReference>
<dbReference type="RefSeq" id="XP_058331340.1">
    <property type="nucleotide sequence ID" value="XM_058472337.1"/>
</dbReference>
<evidence type="ECO:0000259" key="3">
    <source>
        <dbReference type="Pfam" id="PF26335"/>
    </source>
</evidence>
<feature type="domain" description="Beta-lactamase-related" evidence="2">
    <location>
        <begin position="94"/>
        <end position="409"/>
    </location>
</feature>
<dbReference type="Gene3D" id="3.40.710.10">
    <property type="entry name" value="DD-peptidase/beta-lactamase superfamily"/>
    <property type="match status" value="1"/>
</dbReference>
<dbReference type="Pfam" id="PF26335">
    <property type="entry name" value="ARB_00930_C"/>
    <property type="match status" value="1"/>
</dbReference>
<evidence type="ECO:0000313" key="5">
    <source>
        <dbReference type="Proteomes" id="UP001150941"/>
    </source>
</evidence>
<comment type="caution">
    <text evidence="4">The sequence shown here is derived from an EMBL/GenBank/DDBJ whole genome shotgun (WGS) entry which is preliminary data.</text>
</comment>
<feature type="domain" description="Beta-lactamase-like ARB-00930-like C-terminal" evidence="3">
    <location>
        <begin position="421"/>
        <end position="559"/>
    </location>
</feature>
<proteinExistence type="predicted"/>
<organism evidence="4 5">
    <name type="scientific">Penicillium chermesinum</name>
    <dbReference type="NCBI Taxonomy" id="63820"/>
    <lineage>
        <taxon>Eukaryota</taxon>
        <taxon>Fungi</taxon>
        <taxon>Dikarya</taxon>
        <taxon>Ascomycota</taxon>
        <taxon>Pezizomycotina</taxon>
        <taxon>Eurotiomycetes</taxon>
        <taxon>Eurotiomycetidae</taxon>
        <taxon>Eurotiales</taxon>
        <taxon>Aspergillaceae</taxon>
        <taxon>Penicillium</taxon>
    </lineage>
</organism>
<name>A0A9W9P6G4_9EURO</name>
<dbReference type="PANTHER" id="PTHR22935">
    <property type="entry name" value="PENICILLIN-BINDING PROTEIN"/>
    <property type="match status" value="1"/>
</dbReference>
<reference evidence="4" key="1">
    <citation type="submission" date="2022-11" db="EMBL/GenBank/DDBJ databases">
        <authorList>
            <person name="Petersen C."/>
        </authorList>
    </citation>
    <scope>NUCLEOTIDE SEQUENCE</scope>
    <source>
        <strain evidence="4">IBT 19713</strain>
    </source>
</reference>
<protein>
    <recommendedName>
        <fullName evidence="6">Beta-lactamase-related domain-containing protein</fullName>
    </recommendedName>
</protein>
<reference evidence="4" key="2">
    <citation type="journal article" date="2023" name="IMA Fungus">
        <title>Comparative genomic study of the Penicillium genus elucidates a diverse pangenome and 15 lateral gene transfer events.</title>
        <authorList>
            <person name="Petersen C."/>
            <person name="Sorensen T."/>
            <person name="Nielsen M.R."/>
            <person name="Sondergaard T.E."/>
            <person name="Sorensen J.L."/>
            <person name="Fitzpatrick D.A."/>
            <person name="Frisvad J.C."/>
            <person name="Nielsen K.L."/>
        </authorList>
    </citation>
    <scope>NUCLEOTIDE SEQUENCE</scope>
    <source>
        <strain evidence="4">IBT 19713</strain>
    </source>
</reference>
<dbReference type="InterPro" id="IPR051478">
    <property type="entry name" value="Beta-lactamase-like_AB/R"/>
</dbReference>
<evidence type="ECO:0000313" key="4">
    <source>
        <dbReference type="EMBL" id="KAJ5238421.1"/>
    </source>
</evidence>
<feature type="chain" id="PRO_5040804336" description="Beta-lactamase-related domain-containing protein" evidence="1">
    <location>
        <begin position="16"/>
        <end position="561"/>
    </location>
</feature>
<keyword evidence="5" id="KW-1185">Reference proteome</keyword>
<dbReference type="Proteomes" id="UP001150941">
    <property type="component" value="Unassembled WGS sequence"/>
</dbReference>
<gene>
    <name evidence="4" type="ORF">N7468_003040</name>
</gene>
<dbReference type="OrthoDB" id="10250282at2759"/>
<sequence length="561" mass="61075">MKLLLILTFLFSANAVNLCPLLGPSWPAPTNLSSDATFNLALQNITTNIQNLIESGKFAGNSLSLQVFDKSESVPLLNFSYTDPSINTTIGVTTVDQNTVFRIGSTSKIFTAFLLLIKDRFHTFNDHVSNYIPEIRDAEFELFNNATKREDGIDFIKWNEITVRELVSHLAGLARDYGTLDLAEKAPLLESLGFPALDPAEIPPCGVPNPCNRTQFFTGLFQAHPIVSVSSTPIYSNAAFQILGYLVEAFSSWDFEDVLKRDIIDPLGLSHTFYTPPDTAIGVIPAPQGEYWWNFAFGDEGPAGGIFSTANDMASLGRAILNNILLSPLNTRRWLKPQSHTSSLEYGVGSPWEIVSFKYERPIDLYTKSGDVGTYSSVFALDPDHDAGFVILAAGNNTHELGALSADTISETLLPALEEAAKRQANTRFSGTYSQNNSNSSITIATDDGPGLVVTKWSNNGTNMLQSYATLNGFTDPSQLDIRLYPTGLTSPGQLSFRAVIPPLLPDGIGPFTSSCITWVTLDSHIYGNIGLDEFVFGIGDDGTADSISPRALRIILPKTS</sequence>
<dbReference type="SUPFAM" id="SSF56601">
    <property type="entry name" value="beta-lactamase/transpeptidase-like"/>
    <property type="match status" value="1"/>
</dbReference>
<evidence type="ECO:0008006" key="6">
    <source>
        <dbReference type="Google" id="ProtNLM"/>
    </source>
</evidence>
<dbReference type="PANTHER" id="PTHR22935:SF97">
    <property type="entry name" value="BETA-LACTAMASE-RELATED DOMAIN-CONTAINING PROTEIN"/>
    <property type="match status" value="1"/>
</dbReference>
<dbReference type="Pfam" id="PF00144">
    <property type="entry name" value="Beta-lactamase"/>
    <property type="match status" value="1"/>
</dbReference>
<dbReference type="EMBL" id="JAPQKS010000003">
    <property type="protein sequence ID" value="KAJ5238421.1"/>
    <property type="molecule type" value="Genomic_DNA"/>
</dbReference>
<dbReference type="GeneID" id="83199640"/>